<dbReference type="InterPro" id="IPR001128">
    <property type="entry name" value="Cyt_P450"/>
</dbReference>
<dbReference type="PANTHER" id="PTHR24305:SF166">
    <property type="entry name" value="CYTOCHROME P450 12A4, MITOCHONDRIAL-RELATED"/>
    <property type="match status" value="1"/>
</dbReference>
<dbReference type="OrthoDB" id="1470350at2759"/>
<gene>
    <name evidence="10" type="ORF">A1Q1_07462</name>
</gene>
<accession>J5TJX4</accession>
<keyword evidence="7 9" id="KW-0408">Iron</keyword>
<organism evidence="10 11">
    <name type="scientific">Trichosporon asahii var. asahii (strain ATCC 90039 / CBS 2479 / JCM 2466 / KCTC 7840 / NBRC 103889/ NCYC 2677 / UAMH 7654)</name>
    <name type="common">Yeast</name>
    <dbReference type="NCBI Taxonomy" id="1186058"/>
    <lineage>
        <taxon>Eukaryota</taxon>
        <taxon>Fungi</taxon>
        <taxon>Dikarya</taxon>
        <taxon>Basidiomycota</taxon>
        <taxon>Agaricomycotina</taxon>
        <taxon>Tremellomycetes</taxon>
        <taxon>Trichosporonales</taxon>
        <taxon>Trichosporonaceae</taxon>
        <taxon>Trichosporon</taxon>
    </lineage>
</organism>
<dbReference type="GO" id="GO:0004497">
    <property type="term" value="F:monooxygenase activity"/>
    <property type="evidence" value="ECO:0007669"/>
    <property type="project" value="UniProtKB-KW"/>
</dbReference>
<evidence type="ECO:0000256" key="2">
    <source>
        <dbReference type="ARBA" id="ARBA00005179"/>
    </source>
</evidence>
<evidence type="ECO:0000256" key="1">
    <source>
        <dbReference type="ARBA" id="ARBA00001971"/>
    </source>
</evidence>
<reference evidence="10 11" key="1">
    <citation type="journal article" date="2012" name="Eukaryot. Cell">
        <title>Draft genome sequence of CBS 2479, the standard type strain of Trichosporon asahii.</title>
        <authorList>
            <person name="Yang R.Y."/>
            <person name="Li H.T."/>
            <person name="Zhu H."/>
            <person name="Zhou G.P."/>
            <person name="Wang M."/>
            <person name="Wang L."/>
        </authorList>
    </citation>
    <scope>NUCLEOTIDE SEQUENCE [LARGE SCALE GENOMIC DNA]</scope>
    <source>
        <strain evidence="11">ATCC 90039 / CBS 2479 / JCM 2466 / KCTC 7840 / NCYC 2677 / UAMH 7654</strain>
    </source>
</reference>
<feature type="binding site" description="axial binding residue" evidence="9">
    <location>
        <position position="502"/>
    </location>
    <ligand>
        <name>heme</name>
        <dbReference type="ChEBI" id="CHEBI:30413"/>
    </ligand>
    <ligandPart>
        <name>Fe</name>
        <dbReference type="ChEBI" id="CHEBI:18248"/>
    </ligandPart>
</feature>
<comment type="cofactor">
    <cofactor evidence="1 9">
        <name>heme</name>
        <dbReference type="ChEBI" id="CHEBI:30413"/>
    </cofactor>
</comment>
<dbReference type="HOGENOM" id="CLU_001570_5_11_1"/>
<dbReference type="RefSeq" id="XP_014182466.1">
    <property type="nucleotide sequence ID" value="XM_014326991.1"/>
</dbReference>
<dbReference type="PANTHER" id="PTHR24305">
    <property type="entry name" value="CYTOCHROME P450"/>
    <property type="match status" value="1"/>
</dbReference>
<dbReference type="SUPFAM" id="SSF48264">
    <property type="entry name" value="Cytochrome P450"/>
    <property type="match status" value="1"/>
</dbReference>
<evidence type="ECO:0000256" key="7">
    <source>
        <dbReference type="ARBA" id="ARBA00023004"/>
    </source>
</evidence>
<keyword evidence="6" id="KW-0560">Oxidoreductase</keyword>
<sequence>MTAIGAQGSALEAGRHLLTLIQAHPWLFSLAAFLAWFAARIYVTKYHGPFSKLPGPKRAHWLIGNGIEVMNLTPKDAHQRWLDGTEGTVKIPRVLGQHYACVTDDLKASQYMWTHPDLFIKPEGGRKILEDALGLGLVAAEGKLHRRQRRVLNPAFGWPQLVPMAPTIFEKAYELQRKMFRTLEEPDGGKGVDHVPGKRKLDVLSFVSQATLDIISLVGFGYDCQALGDEPNELREAYNQTLATVFNITLMSIVQFALGRVAGWIPTERQRISHAVRAKSQEIGMAIVAEKKAQLLASNNGVIEKNSQDLGKDCLSLLIKANMAPDLRDDQRLSDAEVADQCSTILFAGHETTGTGLMWTLYHLACNQDVQEKLRRELLEVDAREPSWDELNALPYLDAVVHESLRLDSPVPMSSRVATANAVIPLSKPITLTNGEKINELHVPKGAEVSTPIAYINTSTKIWGPDARSFNPDRFARDGIPAQQTPGVWGNLMTFLAGPRNCIGHRLTVIEMKIVLFVLIRSFRFEIPPSQPQLKKTWLVIQRCVVVGEDKAGPQMPLMVSAVEN</sequence>
<comment type="pathway">
    <text evidence="2">Secondary metabolite biosynthesis.</text>
</comment>
<dbReference type="InterPro" id="IPR036396">
    <property type="entry name" value="Cyt_P450_sf"/>
</dbReference>
<dbReference type="Pfam" id="PF00067">
    <property type="entry name" value="p450"/>
    <property type="match status" value="1"/>
</dbReference>
<dbReference type="PRINTS" id="PR00465">
    <property type="entry name" value="EP450IV"/>
</dbReference>
<evidence type="ECO:0000313" key="11">
    <source>
        <dbReference type="Proteomes" id="UP000002748"/>
    </source>
</evidence>
<comment type="caution">
    <text evidence="10">The sequence shown here is derived from an EMBL/GenBank/DDBJ whole genome shotgun (WGS) entry which is preliminary data.</text>
</comment>
<evidence type="ECO:0000256" key="5">
    <source>
        <dbReference type="ARBA" id="ARBA00022723"/>
    </source>
</evidence>
<evidence type="ECO:0000256" key="4">
    <source>
        <dbReference type="ARBA" id="ARBA00022617"/>
    </source>
</evidence>
<dbReference type="GO" id="GO:0005506">
    <property type="term" value="F:iron ion binding"/>
    <property type="evidence" value="ECO:0007669"/>
    <property type="project" value="InterPro"/>
</dbReference>
<evidence type="ECO:0000256" key="3">
    <source>
        <dbReference type="ARBA" id="ARBA00010617"/>
    </source>
</evidence>
<dbReference type="GeneID" id="25990974"/>
<evidence type="ECO:0000256" key="6">
    <source>
        <dbReference type="ARBA" id="ARBA00023002"/>
    </source>
</evidence>
<dbReference type="EMBL" id="ALBS01000059">
    <property type="protein sequence ID" value="EJT51281.1"/>
    <property type="molecule type" value="Genomic_DNA"/>
</dbReference>
<dbReference type="InterPro" id="IPR002403">
    <property type="entry name" value="Cyt_P450_E_grp-IV"/>
</dbReference>
<evidence type="ECO:0000313" key="10">
    <source>
        <dbReference type="EMBL" id="EJT51281.1"/>
    </source>
</evidence>
<dbReference type="AlphaFoldDB" id="J5TJX4"/>
<dbReference type="Gene3D" id="1.10.630.10">
    <property type="entry name" value="Cytochrome P450"/>
    <property type="match status" value="1"/>
</dbReference>
<evidence type="ECO:0000256" key="8">
    <source>
        <dbReference type="ARBA" id="ARBA00023033"/>
    </source>
</evidence>
<evidence type="ECO:0000256" key="9">
    <source>
        <dbReference type="PIRSR" id="PIRSR602403-1"/>
    </source>
</evidence>
<protein>
    <submittedName>
        <fullName evidence="10">Cytochrome P450</fullName>
    </submittedName>
</protein>
<proteinExistence type="inferred from homology"/>
<dbReference type="GO" id="GO:0020037">
    <property type="term" value="F:heme binding"/>
    <property type="evidence" value="ECO:0007669"/>
    <property type="project" value="InterPro"/>
</dbReference>
<dbReference type="PRINTS" id="PR00385">
    <property type="entry name" value="P450"/>
</dbReference>
<keyword evidence="5 9" id="KW-0479">Metal-binding</keyword>
<dbReference type="Proteomes" id="UP000002748">
    <property type="component" value="Unassembled WGS sequence"/>
</dbReference>
<keyword evidence="4 9" id="KW-0349">Heme</keyword>
<name>J5TJX4_TRIAS</name>
<dbReference type="VEuPathDB" id="FungiDB:A1Q1_07462"/>
<dbReference type="InterPro" id="IPR050121">
    <property type="entry name" value="Cytochrome_P450_monoxygenase"/>
</dbReference>
<dbReference type="GO" id="GO:0016705">
    <property type="term" value="F:oxidoreductase activity, acting on paired donors, with incorporation or reduction of molecular oxygen"/>
    <property type="evidence" value="ECO:0007669"/>
    <property type="project" value="InterPro"/>
</dbReference>
<comment type="similarity">
    <text evidence="3">Belongs to the cytochrome P450 family.</text>
</comment>
<keyword evidence="8" id="KW-0503">Monooxygenase</keyword>
<dbReference type="KEGG" id="tasa:A1Q1_07462"/>